<dbReference type="RefSeq" id="WP_216840299.1">
    <property type="nucleotide sequence ID" value="NZ_JAFNJS010000017.1"/>
</dbReference>
<dbReference type="PANTHER" id="PTHR43236:SF1">
    <property type="entry name" value="BLL7220 PROTEIN"/>
    <property type="match status" value="1"/>
</dbReference>
<dbReference type="Gene3D" id="1.10.10.2910">
    <property type="match status" value="1"/>
</dbReference>
<feature type="domain" description="IrrE N-terminal-like" evidence="2">
    <location>
        <begin position="63"/>
        <end position="178"/>
    </location>
</feature>
<evidence type="ECO:0000256" key="1">
    <source>
        <dbReference type="SAM" id="MobiDB-lite"/>
    </source>
</evidence>
<organism evidence="3 4">
    <name type="scientific">Falsiroseomonas tokyonensis</name>
    <dbReference type="NCBI Taxonomy" id="430521"/>
    <lineage>
        <taxon>Bacteria</taxon>
        <taxon>Pseudomonadati</taxon>
        <taxon>Pseudomonadota</taxon>
        <taxon>Alphaproteobacteria</taxon>
        <taxon>Acetobacterales</taxon>
        <taxon>Roseomonadaceae</taxon>
        <taxon>Falsiroseomonas</taxon>
    </lineage>
</organism>
<protein>
    <submittedName>
        <fullName evidence="3">ImmA/IrrE family metallo-endopeptidase</fullName>
    </submittedName>
</protein>
<dbReference type="PANTHER" id="PTHR43236">
    <property type="entry name" value="ANTITOXIN HIGA1"/>
    <property type="match status" value="1"/>
</dbReference>
<feature type="region of interest" description="Disordered" evidence="1">
    <location>
        <begin position="274"/>
        <end position="293"/>
    </location>
</feature>
<dbReference type="Pfam" id="PF06114">
    <property type="entry name" value="Peptidase_M78"/>
    <property type="match status" value="1"/>
</dbReference>
<dbReference type="Proteomes" id="UP001595420">
    <property type="component" value="Unassembled WGS sequence"/>
</dbReference>
<evidence type="ECO:0000313" key="3">
    <source>
        <dbReference type="EMBL" id="MFC3003857.1"/>
    </source>
</evidence>
<dbReference type="InterPro" id="IPR010359">
    <property type="entry name" value="IrrE_HExxH"/>
</dbReference>
<proteinExistence type="predicted"/>
<name>A0ABV7C1S3_9PROT</name>
<evidence type="ECO:0000259" key="2">
    <source>
        <dbReference type="Pfam" id="PF06114"/>
    </source>
</evidence>
<dbReference type="EMBL" id="JBHRSB010000017">
    <property type="protein sequence ID" value="MFC3003857.1"/>
    <property type="molecule type" value="Genomic_DNA"/>
</dbReference>
<gene>
    <name evidence="3" type="ORF">ACFOD3_28440</name>
</gene>
<keyword evidence="4" id="KW-1185">Reference proteome</keyword>
<accession>A0ABV7C1S3</accession>
<comment type="caution">
    <text evidence="3">The sequence shown here is derived from an EMBL/GenBank/DDBJ whole genome shotgun (WGS) entry which is preliminary data.</text>
</comment>
<evidence type="ECO:0000313" key="4">
    <source>
        <dbReference type="Proteomes" id="UP001595420"/>
    </source>
</evidence>
<sequence length="293" mass="32613">MNFSRMDLADCATPEAMLAEIEKLQAGAFPIAVPIEDWAAALDIAAIETLETEGFEGGLMMFADRSSGTILVNKAAGWRRRRFTIAHELGHFLLPWHTPRNGEAFRCSKKDMAVFRTQPGGDRYVEMEAQANRFAAGVLMPSAPFRADLRARRHFEVSHIVELADRYDVSKEACARRCADLHDDAIAVVVSRDGIFQRAYRGSDFPRFSVAAGHPLPPASVASRATLAAEQVSAWHELAADHWLERARGTLCEQTLGQQGGFRLTLLTFDEGEAEEEEEVERAWAPPSFRKRP</sequence>
<reference evidence="4" key="1">
    <citation type="journal article" date="2019" name="Int. J. Syst. Evol. Microbiol.">
        <title>The Global Catalogue of Microorganisms (GCM) 10K type strain sequencing project: providing services to taxonomists for standard genome sequencing and annotation.</title>
        <authorList>
            <consortium name="The Broad Institute Genomics Platform"/>
            <consortium name="The Broad Institute Genome Sequencing Center for Infectious Disease"/>
            <person name="Wu L."/>
            <person name="Ma J."/>
        </authorList>
    </citation>
    <scope>NUCLEOTIDE SEQUENCE [LARGE SCALE GENOMIC DNA]</scope>
    <source>
        <strain evidence="4">CGMCC 1.16855</strain>
    </source>
</reference>
<dbReference type="InterPro" id="IPR052345">
    <property type="entry name" value="Rad_response_metalloprotease"/>
</dbReference>